<gene>
    <name evidence="10" type="ORF">HNQ77_001509</name>
</gene>
<dbReference type="InterPro" id="IPR013655">
    <property type="entry name" value="PAS_fold_3"/>
</dbReference>
<dbReference type="NCBIfam" id="TIGR00229">
    <property type="entry name" value="sensory_box"/>
    <property type="match status" value="2"/>
</dbReference>
<feature type="domain" description="PAC" evidence="9">
    <location>
        <begin position="157"/>
        <end position="210"/>
    </location>
</feature>
<dbReference type="InterPro" id="IPR004358">
    <property type="entry name" value="Sig_transdc_His_kin-like_C"/>
</dbReference>
<reference evidence="10 11" key="1">
    <citation type="submission" date="2020-08" db="EMBL/GenBank/DDBJ databases">
        <title>Genomic Encyclopedia of Type Strains, Phase IV (KMG-IV): sequencing the most valuable type-strain genomes for metagenomic binning, comparative biology and taxonomic classification.</title>
        <authorList>
            <person name="Goeker M."/>
        </authorList>
    </citation>
    <scope>NUCLEOTIDE SEQUENCE [LARGE SCALE GENOMIC DNA]</scope>
    <source>
        <strain evidence="10 11">DSM 103733</strain>
    </source>
</reference>
<dbReference type="PRINTS" id="PR00344">
    <property type="entry name" value="BCTRLSENSOR"/>
</dbReference>
<dbReference type="PANTHER" id="PTHR43304:SF1">
    <property type="entry name" value="PAC DOMAIN-CONTAINING PROTEIN"/>
    <property type="match status" value="1"/>
</dbReference>
<proteinExistence type="predicted"/>
<feature type="region of interest" description="Disordered" evidence="6">
    <location>
        <begin position="9"/>
        <end position="33"/>
    </location>
</feature>
<dbReference type="SMART" id="SM00091">
    <property type="entry name" value="PAS"/>
    <property type="match status" value="2"/>
</dbReference>
<dbReference type="SUPFAM" id="SSF47384">
    <property type="entry name" value="Homodimeric domain of signal transducing histidine kinase"/>
    <property type="match status" value="1"/>
</dbReference>
<dbReference type="InterPro" id="IPR036097">
    <property type="entry name" value="HisK_dim/P_sf"/>
</dbReference>
<dbReference type="EC" id="2.7.13.3" evidence="2"/>
<dbReference type="InterPro" id="IPR003661">
    <property type="entry name" value="HisK_dim/P_dom"/>
</dbReference>
<dbReference type="InterPro" id="IPR052162">
    <property type="entry name" value="Sensor_kinase/Photoreceptor"/>
</dbReference>
<keyword evidence="3" id="KW-0597">Phosphoprotein</keyword>
<dbReference type="SUPFAM" id="SSF55785">
    <property type="entry name" value="PYP-like sensor domain (PAS domain)"/>
    <property type="match status" value="2"/>
</dbReference>
<dbReference type="AlphaFoldDB" id="A0A841JQY3"/>
<dbReference type="InterPro" id="IPR000014">
    <property type="entry name" value="PAS"/>
</dbReference>
<dbReference type="InterPro" id="IPR036890">
    <property type="entry name" value="HATPase_C_sf"/>
</dbReference>
<dbReference type="Pfam" id="PF08447">
    <property type="entry name" value="PAS_3"/>
    <property type="match status" value="2"/>
</dbReference>
<dbReference type="Pfam" id="PF00512">
    <property type="entry name" value="HisKA"/>
    <property type="match status" value="1"/>
</dbReference>
<comment type="catalytic activity">
    <reaction evidence="1">
        <text>ATP + protein L-histidine = ADP + protein N-phospho-L-histidine.</text>
        <dbReference type="EC" id="2.7.13.3"/>
    </reaction>
</comment>
<dbReference type="CDD" id="cd00082">
    <property type="entry name" value="HisKA"/>
    <property type="match status" value="1"/>
</dbReference>
<keyword evidence="11" id="KW-1185">Reference proteome</keyword>
<dbReference type="Gene3D" id="3.30.565.10">
    <property type="entry name" value="Histidine kinase-like ATPase, C-terminal domain"/>
    <property type="match status" value="1"/>
</dbReference>
<dbReference type="PROSITE" id="PS50109">
    <property type="entry name" value="HIS_KIN"/>
    <property type="match status" value="1"/>
</dbReference>
<dbReference type="Gene3D" id="3.30.450.20">
    <property type="entry name" value="PAS domain"/>
    <property type="match status" value="2"/>
</dbReference>
<organism evidence="10 11">
    <name type="scientific">Silvibacterium bohemicum</name>
    <dbReference type="NCBI Taxonomy" id="1577686"/>
    <lineage>
        <taxon>Bacteria</taxon>
        <taxon>Pseudomonadati</taxon>
        <taxon>Acidobacteriota</taxon>
        <taxon>Terriglobia</taxon>
        <taxon>Terriglobales</taxon>
        <taxon>Acidobacteriaceae</taxon>
        <taxon>Silvibacterium</taxon>
    </lineage>
</organism>
<evidence type="ECO:0000313" key="10">
    <source>
        <dbReference type="EMBL" id="MBB6143560.1"/>
    </source>
</evidence>
<evidence type="ECO:0000256" key="1">
    <source>
        <dbReference type="ARBA" id="ARBA00000085"/>
    </source>
</evidence>
<feature type="domain" description="Histidine kinase" evidence="7">
    <location>
        <begin position="357"/>
        <end position="572"/>
    </location>
</feature>
<dbReference type="SMART" id="SM00388">
    <property type="entry name" value="HisKA"/>
    <property type="match status" value="1"/>
</dbReference>
<evidence type="ECO:0000256" key="5">
    <source>
        <dbReference type="ARBA" id="ARBA00022777"/>
    </source>
</evidence>
<dbReference type="SUPFAM" id="SSF55874">
    <property type="entry name" value="ATPase domain of HSP90 chaperone/DNA topoisomerase II/histidine kinase"/>
    <property type="match status" value="1"/>
</dbReference>
<dbReference type="PROSITE" id="PS50112">
    <property type="entry name" value="PAS"/>
    <property type="match status" value="1"/>
</dbReference>
<keyword evidence="5" id="KW-0418">Kinase</keyword>
<keyword evidence="4" id="KW-0808">Transferase</keyword>
<evidence type="ECO:0000259" key="7">
    <source>
        <dbReference type="PROSITE" id="PS50109"/>
    </source>
</evidence>
<dbReference type="InterPro" id="IPR003594">
    <property type="entry name" value="HATPase_dom"/>
</dbReference>
<dbReference type="SMART" id="SM00387">
    <property type="entry name" value="HATPase_c"/>
    <property type="match status" value="1"/>
</dbReference>
<feature type="domain" description="PAS" evidence="8">
    <location>
        <begin position="211"/>
        <end position="281"/>
    </location>
</feature>
<evidence type="ECO:0000256" key="4">
    <source>
        <dbReference type="ARBA" id="ARBA00022679"/>
    </source>
</evidence>
<dbReference type="PROSITE" id="PS50113">
    <property type="entry name" value="PAC"/>
    <property type="match status" value="2"/>
</dbReference>
<dbReference type="InterPro" id="IPR005467">
    <property type="entry name" value="His_kinase_dom"/>
</dbReference>
<feature type="domain" description="PAC" evidence="9">
    <location>
        <begin position="284"/>
        <end position="337"/>
    </location>
</feature>
<protein>
    <recommendedName>
        <fullName evidence="2">histidine kinase</fullName>
        <ecNumber evidence="2">2.7.13.3</ecNumber>
    </recommendedName>
</protein>
<dbReference type="FunFam" id="3.30.450.20:FF:000099">
    <property type="entry name" value="Sensory box sensor histidine kinase"/>
    <property type="match status" value="2"/>
</dbReference>
<dbReference type="SMART" id="SM00086">
    <property type="entry name" value="PAC"/>
    <property type="match status" value="2"/>
</dbReference>
<dbReference type="Pfam" id="PF02518">
    <property type="entry name" value="HATPase_c"/>
    <property type="match status" value="1"/>
</dbReference>
<dbReference type="PANTHER" id="PTHR43304">
    <property type="entry name" value="PHYTOCHROME-LIKE PROTEIN CPH1"/>
    <property type="match status" value="1"/>
</dbReference>
<dbReference type="CDD" id="cd00130">
    <property type="entry name" value="PAS"/>
    <property type="match status" value="2"/>
</dbReference>
<dbReference type="RefSeq" id="WP_050058818.1">
    <property type="nucleotide sequence ID" value="NZ_JACHEK010000003.1"/>
</dbReference>
<evidence type="ECO:0000256" key="6">
    <source>
        <dbReference type="SAM" id="MobiDB-lite"/>
    </source>
</evidence>
<dbReference type="EMBL" id="JACHEK010000003">
    <property type="protein sequence ID" value="MBB6143560.1"/>
    <property type="molecule type" value="Genomic_DNA"/>
</dbReference>
<sequence length="588" mass="65623">MQALYRDTAIASTPRHPYSNHVPSSALDHGGTEKAGKPVLGVAANQTAAALRSALFLSEQKLGANEFDRRERTREHAETNEELKLQAALLQHLPVSAWTLKPDGTPDFVNQGWLDYSGQTLEFVRSHPEAWMTAVHPEDRQKASGAFWEGVRSGQGFAMEARSLRALDGVYRWHLNQAVGLRDAEGKVLKFVGTSTDIDDRKRAEEALRIRELNLLEITETIPEMLWSASSDGVIDYCNGRFHDYTGFSPEQVMRNGWTNLLHPDDVESTADVWKSCVKSGAPYRVEVRMFHAADHTYRWCVTSALPLLDQEGRIVKWHGTVVDMHDWKQSQEELRNTQAELARMMRIMTIGQLTASIAHEVSQPLSGIITNASTCLRMLNSEPPNIDGARETAQRTIRDGTRATDVITRLRTLFSKRQINVERVDLNDAAREVIALLSDELQKHRVMVQHQFNDRLPAVDGDRVQLQQVLVNLFRNASDAMVMVNDRPRRLLIRTDVNGNAATVSVHDSGVGFDPGTCDRLFESFFTTKRDGMGIGLSLSRSIVEAHCGHLWAEKNDGPGATFVFSIPCDSGLRPSAGLQQACNPLV</sequence>
<comment type="caution">
    <text evidence="10">The sequence shown here is derived from an EMBL/GenBank/DDBJ whole genome shotgun (WGS) entry which is preliminary data.</text>
</comment>
<evidence type="ECO:0000259" key="8">
    <source>
        <dbReference type="PROSITE" id="PS50112"/>
    </source>
</evidence>
<evidence type="ECO:0000259" key="9">
    <source>
        <dbReference type="PROSITE" id="PS50113"/>
    </source>
</evidence>
<accession>A0A841JQY3</accession>
<evidence type="ECO:0000313" key="11">
    <source>
        <dbReference type="Proteomes" id="UP000538666"/>
    </source>
</evidence>
<dbReference type="OrthoDB" id="111890at2"/>
<dbReference type="InterPro" id="IPR035965">
    <property type="entry name" value="PAS-like_dom_sf"/>
</dbReference>
<dbReference type="InterPro" id="IPR001610">
    <property type="entry name" value="PAC"/>
</dbReference>
<dbReference type="Gene3D" id="1.10.287.130">
    <property type="match status" value="1"/>
</dbReference>
<evidence type="ECO:0000256" key="2">
    <source>
        <dbReference type="ARBA" id="ARBA00012438"/>
    </source>
</evidence>
<dbReference type="Proteomes" id="UP000538666">
    <property type="component" value="Unassembled WGS sequence"/>
</dbReference>
<evidence type="ECO:0000256" key="3">
    <source>
        <dbReference type="ARBA" id="ARBA00022553"/>
    </source>
</evidence>
<name>A0A841JQY3_9BACT</name>
<dbReference type="GO" id="GO:0000155">
    <property type="term" value="F:phosphorelay sensor kinase activity"/>
    <property type="evidence" value="ECO:0007669"/>
    <property type="project" value="InterPro"/>
</dbReference>
<dbReference type="InterPro" id="IPR000700">
    <property type="entry name" value="PAS-assoc_C"/>
</dbReference>